<dbReference type="HOGENOM" id="CLU_1222530_0_0_2"/>
<organism evidence="2 3">
    <name type="scientific">Methanothermococcus okinawensis (strain DSM 14208 / JCM 11175 / IH1)</name>
    <dbReference type="NCBI Taxonomy" id="647113"/>
    <lineage>
        <taxon>Archaea</taxon>
        <taxon>Methanobacteriati</taxon>
        <taxon>Methanobacteriota</taxon>
        <taxon>Methanomada group</taxon>
        <taxon>Methanococci</taxon>
        <taxon>Methanococcales</taxon>
        <taxon>Methanococcaceae</taxon>
        <taxon>Methanothermococcus</taxon>
    </lineage>
</organism>
<feature type="transmembrane region" description="Helical" evidence="1">
    <location>
        <begin position="48"/>
        <end position="70"/>
    </location>
</feature>
<feature type="transmembrane region" description="Helical" evidence="1">
    <location>
        <begin position="15"/>
        <end position="36"/>
    </location>
</feature>
<protein>
    <submittedName>
        <fullName evidence="2">Uncharacterized protein</fullName>
    </submittedName>
</protein>
<gene>
    <name evidence="2" type="ordered locus">Metok_1586</name>
</gene>
<feature type="transmembrane region" description="Helical" evidence="1">
    <location>
        <begin position="99"/>
        <end position="117"/>
    </location>
</feature>
<keyword evidence="1" id="KW-0472">Membrane</keyword>
<dbReference type="GeneID" id="10773744"/>
<dbReference type="EMBL" id="CP002792">
    <property type="protein sequence ID" value="AEH07549.1"/>
    <property type="molecule type" value="Genomic_DNA"/>
</dbReference>
<dbReference type="RefSeq" id="WP_013867723.1">
    <property type="nucleotide sequence ID" value="NC_015636.1"/>
</dbReference>
<evidence type="ECO:0000313" key="2">
    <source>
        <dbReference type="EMBL" id="AEH07549.1"/>
    </source>
</evidence>
<dbReference type="OrthoDB" id="379910at2157"/>
<accession>F8AKL2</accession>
<reference evidence="2" key="1">
    <citation type="submission" date="2011-05" db="EMBL/GenBank/DDBJ databases">
        <title>Complete sequence of chromosome of Methanothermococcus okinawensis IH1.</title>
        <authorList>
            <consortium name="US DOE Joint Genome Institute"/>
            <person name="Lucas S."/>
            <person name="Han J."/>
            <person name="Lapidus A."/>
            <person name="Cheng J.-F."/>
            <person name="Goodwin L."/>
            <person name="Pitluck S."/>
            <person name="Peters L."/>
            <person name="Mikhailova N."/>
            <person name="Held B."/>
            <person name="Han C."/>
            <person name="Tapia R."/>
            <person name="Land M."/>
            <person name="Hauser L."/>
            <person name="Kyrpides N."/>
            <person name="Ivanova N."/>
            <person name="Pagani I."/>
            <person name="Sieprawska-Lupa M."/>
            <person name="Takai K."/>
            <person name="Miyazaki J."/>
            <person name="Whitman W."/>
            <person name="Woyke T."/>
        </authorList>
    </citation>
    <scope>NUCLEOTIDE SEQUENCE</scope>
    <source>
        <strain evidence="2">IH1</strain>
    </source>
</reference>
<evidence type="ECO:0000313" key="3">
    <source>
        <dbReference type="Proteomes" id="UP000009296"/>
    </source>
</evidence>
<name>F8AKL2_METOI</name>
<proteinExistence type="predicted"/>
<dbReference type="STRING" id="647113.Metok_1586"/>
<sequence length="212" mass="24455">MGIFKYFKKYNLDKFTLKTVQGVVWVALLWLSLIIGDKLKFLFNINSPAIALIGSLIVIVSIFGLGILYIKIIKKCYSSNSFDKGMFLINKWALYPLKWYIFWILVFMGICMLFLLYDNGIITLPEYINNVPMGKIFIAGVLSPIFELIPVKINFYENGVSIGGNNYSYKNIEILEKGDKKIITINNIPYIIFDRNKDINYTFGLNNINILR</sequence>
<dbReference type="AlphaFoldDB" id="F8AKL2"/>
<dbReference type="eggNOG" id="arCOG14145">
    <property type="taxonomic scope" value="Archaea"/>
</dbReference>
<keyword evidence="1" id="KW-1133">Transmembrane helix</keyword>
<dbReference type="Proteomes" id="UP000009296">
    <property type="component" value="Chromosome"/>
</dbReference>
<evidence type="ECO:0000256" key="1">
    <source>
        <dbReference type="SAM" id="Phobius"/>
    </source>
</evidence>
<keyword evidence="3" id="KW-1185">Reference proteome</keyword>
<dbReference type="KEGG" id="mok:Metok_1586"/>
<keyword evidence="1" id="KW-0812">Transmembrane</keyword>